<keyword evidence="1" id="KW-0732">Signal</keyword>
<evidence type="ECO:0000313" key="4">
    <source>
        <dbReference type="Proteomes" id="UP001235664"/>
    </source>
</evidence>
<name>A0ABT9H772_9SPHN</name>
<dbReference type="EMBL" id="JAVAIL010000002">
    <property type="protein sequence ID" value="MDP4539167.1"/>
    <property type="molecule type" value="Genomic_DNA"/>
</dbReference>
<proteinExistence type="predicted"/>
<feature type="chain" id="PRO_5047099816" evidence="1">
    <location>
        <begin position="22"/>
        <end position="155"/>
    </location>
</feature>
<comment type="caution">
    <text evidence="3">The sequence shown here is derived from an EMBL/GenBank/DDBJ whole genome shotgun (WGS) entry which is preliminary data.</text>
</comment>
<dbReference type="Gene3D" id="1.20.1270.180">
    <property type="match status" value="1"/>
</dbReference>
<sequence>MRQLRAGGMIALSLATALATALAPQVAIPAREAADCAEPLTQAAMNICAVQDYARADAELNRVWRELRIVAKRADEHSRADGRPGHWASLLEAQRAWLGYRDAHCRLVGYDARGGSLEPMLVSGCKTELTRARTQRMRELLTNQVSGEAKAGAEK</sequence>
<dbReference type="RefSeq" id="WP_305929308.1">
    <property type="nucleotide sequence ID" value="NZ_JAVAIL010000002.1"/>
</dbReference>
<keyword evidence="4" id="KW-1185">Reference proteome</keyword>
<feature type="signal peptide" evidence="1">
    <location>
        <begin position="1"/>
        <end position="21"/>
    </location>
</feature>
<accession>A0ABT9H772</accession>
<evidence type="ECO:0000313" key="3">
    <source>
        <dbReference type="EMBL" id="MDP4539167.1"/>
    </source>
</evidence>
<dbReference type="InterPro" id="IPR009739">
    <property type="entry name" value="LprI-like_N"/>
</dbReference>
<feature type="domain" description="Lysozyme inhibitor LprI-like N-terminal" evidence="2">
    <location>
        <begin position="40"/>
        <end position="135"/>
    </location>
</feature>
<evidence type="ECO:0000259" key="2">
    <source>
        <dbReference type="Pfam" id="PF07007"/>
    </source>
</evidence>
<organism evidence="3 4">
    <name type="scientific">Qipengyuania benthica</name>
    <dbReference type="NCBI Taxonomy" id="3067651"/>
    <lineage>
        <taxon>Bacteria</taxon>
        <taxon>Pseudomonadati</taxon>
        <taxon>Pseudomonadota</taxon>
        <taxon>Alphaproteobacteria</taxon>
        <taxon>Sphingomonadales</taxon>
        <taxon>Erythrobacteraceae</taxon>
        <taxon>Qipengyuania</taxon>
    </lineage>
</organism>
<reference evidence="3 4" key="1">
    <citation type="submission" date="2023-08" db="EMBL/GenBank/DDBJ databases">
        <title>genomic of DY56.</title>
        <authorList>
            <person name="Wang Y."/>
        </authorList>
    </citation>
    <scope>NUCLEOTIDE SEQUENCE [LARGE SCALE GENOMIC DNA]</scope>
    <source>
        <strain evidence="3 4">DY56-A-20</strain>
    </source>
</reference>
<protein>
    <submittedName>
        <fullName evidence="3">Lysozyme inhibitor LprI family protein</fullName>
    </submittedName>
</protein>
<dbReference type="Proteomes" id="UP001235664">
    <property type="component" value="Unassembled WGS sequence"/>
</dbReference>
<dbReference type="Pfam" id="PF07007">
    <property type="entry name" value="LprI"/>
    <property type="match status" value="1"/>
</dbReference>
<evidence type="ECO:0000256" key="1">
    <source>
        <dbReference type="SAM" id="SignalP"/>
    </source>
</evidence>
<gene>
    <name evidence="3" type="ORF">Q9K01_05985</name>
</gene>